<evidence type="ECO:0000256" key="3">
    <source>
        <dbReference type="ARBA" id="ARBA00022857"/>
    </source>
</evidence>
<comment type="catalytic activity">
    <reaction evidence="6">
        <text>L-aspartate + NADP(+) + H2O = oxaloacetate + NH4(+) + NADPH + H(+)</text>
        <dbReference type="Rhea" id="RHEA:11784"/>
        <dbReference type="ChEBI" id="CHEBI:15377"/>
        <dbReference type="ChEBI" id="CHEBI:15378"/>
        <dbReference type="ChEBI" id="CHEBI:16452"/>
        <dbReference type="ChEBI" id="CHEBI:28938"/>
        <dbReference type="ChEBI" id="CHEBI:29991"/>
        <dbReference type="ChEBI" id="CHEBI:57783"/>
        <dbReference type="ChEBI" id="CHEBI:58349"/>
        <dbReference type="EC" id="1.4.1.21"/>
    </reaction>
</comment>
<dbReference type="SUPFAM" id="SSF51735">
    <property type="entry name" value="NAD(P)-binding Rossmann-fold domains"/>
    <property type="match status" value="1"/>
</dbReference>
<comment type="similarity">
    <text evidence="1 6">Belongs to the L-aspartate dehydrogenase family.</text>
</comment>
<proteinExistence type="inferred from homology"/>
<evidence type="ECO:0000256" key="1">
    <source>
        <dbReference type="ARBA" id="ARBA00008331"/>
    </source>
</evidence>
<evidence type="ECO:0000259" key="8">
    <source>
        <dbReference type="Pfam" id="PF03447"/>
    </source>
</evidence>
<dbReference type="NCBIfam" id="NF009827">
    <property type="entry name" value="PRK13303.1-2"/>
    <property type="match status" value="1"/>
</dbReference>
<comment type="catalytic activity">
    <reaction evidence="6">
        <text>L-aspartate + NAD(+) + H2O = oxaloacetate + NH4(+) + NADH + H(+)</text>
        <dbReference type="Rhea" id="RHEA:11788"/>
        <dbReference type="ChEBI" id="CHEBI:15377"/>
        <dbReference type="ChEBI" id="CHEBI:15378"/>
        <dbReference type="ChEBI" id="CHEBI:16452"/>
        <dbReference type="ChEBI" id="CHEBI:28938"/>
        <dbReference type="ChEBI" id="CHEBI:29991"/>
        <dbReference type="ChEBI" id="CHEBI:57540"/>
        <dbReference type="ChEBI" id="CHEBI:57945"/>
        <dbReference type="EC" id="1.4.1.21"/>
    </reaction>
</comment>
<dbReference type="PIRSF" id="PIRSF005227">
    <property type="entry name" value="Asp_dh_NAD_syn"/>
    <property type="match status" value="1"/>
</dbReference>
<organism evidence="9 10">
    <name type="scientific">Paenochrobactrum glaciei</name>
    <dbReference type="NCBI Taxonomy" id="486407"/>
    <lineage>
        <taxon>Bacteria</taxon>
        <taxon>Pseudomonadati</taxon>
        <taxon>Pseudomonadota</taxon>
        <taxon>Alphaproteobacteria</taxon>
        <taxon>Hyphomicrobiales</taxon>
        <taxon>Brucellaceae</taxon>
        <taxon>Paenochrobactrum</taxon>
    </lineage>
</organism>
<dbReference type="EMBL" id="BAAADE010000011">
    <property type="protein sequence ID" value="GAA0613851.1"/>
    <property type="molecule type" value="Genomic_DNA"/>
</dbReference>
<dbReference type="Proteomes" id="UP001424441">
    <property type="component" value="Unassembled WGS sequence"/>
</dbReference>
<feature type="binding site" evidence="6">
    <location>
        <position position="197"/>
    </location>
    <ligand>
        <name>NAD(+)</name>
        <dbReference type="ChEBI" id="CHEBI:57540"/>
    </ligand>
</feature>
<sequence>MRVGLIGYGNIARTLLGLLASHLPKPLSSLTVLSLPEFADQTRRDLASDGENVADELVVCDSFDAFVSQDLDLVIECAGHVAVSDHVPLLLVRGIDTIIVSIGALADQKLEKRLRDAAETGGGQIILPAGAIGGIDLLAALGAAGLLSVTYVGRKPPVAWVGTPAEDLFDLGAITEKTTFFKGNAREAAQQYPKNANVAATLALAGLGFEKTQVELIADPSASGNMHEYQVESSIANYRIAIENKASAANAKTSVTTVYSVLRTILNRVQSVVI</sequence>
<dbReference type="InterPro" id="IPR011182">
    <property type="entry name" value="L-Asp_DH"/>
</dbReference>
<evidence type="ECO:0000256" key="4">
    <source>
        <dbReference type="ARBA" id="ARBA00023002"/>
    </source>
</evidence>
<comment type="miscellaneous">
    <text evidence="6">The iminoaspartate product is unstable in aqueous solution and can decompose to oxaloacetate and ammonia.</text>
</comment>
<accession>A0ABP3RNC9</accession>
<dbReference type="RefSeq" id="WP_343807785.1">
    <property type="nucleotide sequence ID" value="NZ_BAAADE010000011.1"/>
</dbReference>
<evidence type="ECO:0000256" key="5">
    <source>
        <dbReference type="ARBA" id="ARBA00023027"/>
    </source>
</evidence>
<reference evidence="10" key="1">
    <citation type="journal article" date="2019" name="Int. J. Syst. Evol. Microbiol.">
        <title>The Global Catalogue of Microorganisms (GCM) 10K type strain sequencing project: providing services to taxonomists for standard genome sequencing and annotation.</title>
        <authorList>
            <consortium name="The Broad Institute Genomics Platform"/>
            <consortium name="The Broad Institute Genome Sequencing Center for Infectious Disease"/>
            <person name="Wu L."/>
            <person name="Ma J."/>
        </authorList>
    </citation>
    <scope>NUCLEOTIDE SEQUENCE [LARGE SCALE GENOMIC DNA]</scope>
    <source>
        <strain evidence="10">JCM 15115</strain>
    </source>
</reference>
<keyword evidence="3 6" id="KW-0521">NADP</keyword>
<dbReference type="PANTHER" id="PTHR31873:SF6">
    <property type="entry name" value="ASPARTATE DEHYDROGENASE DOMAIN-CONTAINING PROTEIN"/>
    <property type="match status" value="1"/>
</dbReference>
<gene>
    <name evidence="6" type="primary">nadX</name>
    <name evidence="9" type="ORF">GCM10008943_31450</name>
</gene>
<evidence type="ECO:0000256" key="2">
    <source>
        <dbReference type="ARBA" id="ARBA00022642"/>
    </source>
</evidence>
<feature type="domain" description="Aspartate/homoserine dehydrogenase NAD-binding" evidence="8">
    <location>
        <begin position="7"/>
        <end position="128"/>
    </location>
</feature>
<feature type="binding site" evidence="6">
    <location>
        <position position="131"/>
    </location>
    <ligand>
        <name>NAD(+)</name>
        <dbReference type="ChEBI" id="CHEBI:57540"/>
    </ligand>
</feature>
<comment type="caution">
    <text evidence="9">The sequence shown here is derived from an EMBL/GenBank/DDBJ whole genome shotgun (WGS) entry which is preliminary data.</text>
</comment>
<protein>
    <recommendedName>
        <fullName evidence="6">L-aspartate dehydrogenase</fullName>
        <ecNumber evidence="6">1.4.1.21</ecNumber>
    </recommendedName>
</protein>
<dbReference type="InterPro" id="IPR036291">
    <property type="entry name" value="NAD(P)-bd_dom_sf"/>
</dbReference>
<dbReference type="Pfam" id="PF03447">
    <property type="entry name" value="NAD_binding_3"/>
    <property type="match status" value="1"/>
</dbReference>
<comment type="function">
    <text evidence="6">Specifically catalyzes the NAD or NADP-dependent dehydrogenation of L-aspartate to iminoaspartate.</text>
</comment>
<evidence type="ECO:0000313" key="9">
    <source>
        <dbReference type="EMBL" id="GAA0613851.1"/>
    </source>
</evidence>
<dbReference type="Pfam" id="PF01958">
    <property type="entry name" value="Asp_DH_C"/>
    <property type="match status" value="1"/>
</dbReference>
<keyword evidence="2 6" id="KW-0662">Pyridine nucleotide biosynthesis</keyword>
<comment type="pathway">
    <text evidence="6">Cofactor biosynthesis; NAD(+) biosynthesis; iminoaspartate from L-aspartate (dehydrogenase route): step 1/1.</text>
</comment>
<dbReference type="Gene3D" id="3.40.50.720">
    <property type="entry name" value="NAD(P)-binding Rossmann-like Domain"/>
    <property type="match status" value="1"/>
</dbReference>
<feature type="domain" description="Aspartate dehydrogenase" evidence="7">
    <location>
        <begin position="174"/>
        <end position="262"/>
    </location>
</feature>
<evidence type="ECO:0000259" key="7">
    <source>
        <dbReference type="Pfam" id="PF01958"/>
    </source>
</evidence>
<dbReference type="InterPro" id="IPR020626">
    <property type="entry name" value="Asp_DH_prok"/>
</dbReference>
<dbReference type="NCBIfam" id="NF009828">
    <property type="entry name" value="PRK13303.1-3"/>
    <property type="match status" value="1"/>
</dbReference>
<dbReference type="NCBIfam" id="NF009829">
    <property type="entry name" value="PRK13303.1-4"/>
    <property type="match status" value="1"/>
</dbReference>
<dbReference type="HAMAP" id="MF_01265">
    <property type="entry name" value="NadX"/>
    <property type="match status" value="1"/>
</dbReference>
<dbReference type="PANTHER" id="PTHR31873">
    <property type="entry name" value="L-ASPARTATE DEHYDROGENASE-RELATED"/>
    <property type="match status" value="1"/>
</dbReference>
<feature type="active site" evidence="6">
    <location>
        <position position="227"/>
    </location>
</feature>
<dbReference type="SUPFAM" id="SSF55347">
    <property type="entry name" value="Glyceraldehyde-3-phosphate dehydrogenase-like, C-terminal domain"/>
    <property type="match status" value="1"/>
</dbReference>
<keyword evidence="10" id="KW-1185">Reference proteome</keyword>
<dbReference type="InterPro" id="IPR002811">
    <property type="entry name" value="Asp_DH"/>
</dbReference>
<evidence type="ECO:0000256" key="6">
    <source>
        <dbReference type="HAMAP-Rule" id="MF_01265"/>
    </source>
</evidence>
<dbReference type="InterPro" id="IPR005106">
    <property type="entry name" value="Asp/hSer_DH_NAD-bd"/>
</dbReference>
<dbReference type="EC" id="1.4.1.21" evidence="6"/>
<keyword evidence="4 6" id="KW-0560">Oxidoreductase</keyword>
<dbReference type="Gene3D" id="3.30.360.10">
    <property type="entry name" value="Dihydrodipicolinate Reductase, domain 2"/>
    <property type="match status" value="1"/>
</dbReference>
<name>A0ABP3RNC9_9HYPH</name>
<keyword evidence="5 6" id="KW-0520">NAD</keyword>
<evidence type="ECO:0000313" key="10">
    <source>
        <dbReference type="Proteomes" id="UP001424441"/>
    </source>
</evidence>